<feature type="transmembrane region" description="Helical" evidence="1">
    <location>
        <begin position="402"/>
        <end position="429"/>
    </location>
</feature>
<evidence type="ECO:0000313" key="3">
    <source>
        <dbReference type="Proteomes" id="UP000007115"/>
    </source>
</evidence>
<evidence type="ECO:0000313" key="2">
    <source>
        <dbReference type="EMBL" id="EHK20634.1"/>
    </source>
</evidence>
<dbReference type="RefSeq" id="XP_013954827.1">
    <property type="nucleotide sequence ID" value="XM_014099352.1"/>
</dbReference>
<accession>G9MYL4</accession>
<protein>
    <submittedName>
        <fullName evidence="2">Uncharacterized protein</fullName>
    </submittedName>
</protein>
<keyword evidence="1" id="KW-1133">Transmembrane helix</keyword>
<name>G9MYL4_HYPVG</name>
<gene>
    <name evidence="2" type="ORF">TRIVIDRAFT_69156</name>
</gene>
<dbReference type="OrthoDB" id="5428890at2759"/>
<comment type="caution">
    <text evidence="2">The sequence shown here is derived from an EMBL/GenBank/DDBJ whole genome shotgun (WGS) entry which is preliminary data.</text>
</comment>
<dbReference type="GeneID" id="25797204"/>
<organism evidence="2 3">
    <name type="scientific">Hypocrea virens (strain Gv29-8 / FGSC 10586)</name>
    <name type="common">Gliocladium virens</name>
    <name type="synonym">Trichoderma virens</name>
    <dbReference type="NCBI Taxonomy" id="413071"/>
    <lineage>
        <taxon>Eukaryota</taxon>
        <taxon>Fungi</taxon>
        <taxon>Dikarya</taxon>
        <taxon>Ascomycota</taxon>
        <taxon>Pezizomycotina</taxon>
        <taxon>Sordariomycetes</taxon>
        <taxon>Hypocreomycetidae</taxon>
        <taxon>Hypocreales</taxon>
        <taxon>Hypocreaceae</taxon>
        <taxon>Trichoderma</taxon>
    </lineage>
</organism>
<keyword evidence="3" id="KW-1185">Reference proteome</keyword>
<dbReference type="Proteomes" id="UP000007115">
    <property type="component" value="Unassembled WGS sequence"/>
</dbReference>
<dbReference type="EMBL" id="ABDF02000079">
    <property type="protein sequence ID" value="EHK20634.1"/>
    <property type="molecule type" value="Genomic_DNA"/>
</dbReference>
<proteinExistence type="predicted"/>
<sequence>MSSLSNQGLSWKQYLPFNRSPRPIPDPSKNERRLLERCSNKNLEQVSSGELGAYLLHLRSLTKKLWLGKWDSLIDQEYILHEQPFEKIVQLCYEVADVLREHGAISINKIVQKMQGKKIIRVDTDQSYDSYGLIFSILGWLSLLYIPAIQDQSGEMRIITQSTQLTIKDKIPTELVSRPLDELLRKFGELLPIRDIGRNEPVSQINAQAATPTRLEVSHMNVATLKDMANMQIIWVDSLSEHLEFDPAQPSLSLFKCPSFCRIQKQSDESTLAIMLRDFYEDYEKPSEDFTVAKLLNEVILSYVLLFRSDRRSRKVYERSERARAALYREGSHFYTDPFLDELCGNRSSSWFAFGGPIRESYDSSVDFPVFKARLERIQQHVKDIQPNRFMSLWRDQRDLRLWYTIWAVIILSIIGIVIAAISMFLAAIQVNLAKMAYELQLKGQS</sequence>
<dbReference type="VEuPathDB" id="FungiDB:TRIVIDRAFT_69156"/>
<reference evidence="2 3" key="1">
    <citation type="journal article" date="2011" name="Genome Biol.">
        <title>Comparative genome sequence analysis underscores mycoparasitism as the ancestral life style of Trichoderma.</title>
        <authorList>
            <person name="Kubicek C.P."/>
            <person name="Herrera-Estrella A."/>
            <person name="Seidl-Seiboth V."/>
            <person name="Martinez D.A."/>
            <person name="Druzhinina I.S."/>
            <person name="Thon M."/>
            <person name="Zeilinger S."/>
            <person name="Casas-Flores S."/>
            <person name="Horwitz B.A."/>
            <person name="Mukherjee P.K."/>
            <person name="Mukherjee M."/>
            <person name="Kredics L."/>
            <person name="Alcaraz L.D."/>
            <person name="Aerts A."/>
            <person name="Antal Z."/>
            <person name="Atanasova L."/>
            <person name="Cervantes-Badillo M.G."/>
            <person name="Challacombe J."/>
            <person name="Chertkov O."/>
            <person name="McCluskey K."/>
            <person name="Coulpier F."/>
            <person name="Deshpande N."/>
            <person name="von Doehren H."/>
            <person name="Ebbole D.J."/>
            <person name="Esquivel-Naranjo E.U."/>
            <person name="Fekete E."/>
            <person name="Flipphi M."/>
            <person name="Glaser F."/>
            <person name="Gomez-Rodriguez E.Y."/>
            <person name="Gruber S."/>
            <person name="Han C."/>
            <person name="Henrissat B."/>
            <person name="Hermosa R."/>
            <person name="Hernandez-Onate M."/>
            <person name="Karaffa L."/>
            <person name="Kosti I."/>
            <person name="Le Crom S."/>
            <person name="Lindquist E."/>
            <person name="Lucas S."/>
            <person name="Luebeck M."/>
            <person name="Luebeck P.S."/>
            <person name="Margeot A."/>
            <person name="Metz B."/>
            <person name="Misra M."/>
            <person name="Nevalainen H."/>
            <person name="Omann M."/>
            <person name="Packer N."/>
            <person name="Perrone G."/>
            <person name="Uresti-Rivera E.E."/>
            <person name="Salamov A."/>
            <person name="Schmoll M."/>
            <person name="Seiboth B."/>
            <person name="Shapiro H."/>
            <person name="Sukno S."/>
            <person name="Tamayo-Ramos J.A."/>
            <person name="Tisch D."/>
            <person name="Wiest A."/>
            <person name="Wilkinson H.H."/>
            <person name="Zhang M."/>
            <person name="Coutinho P.M."/>
            <person name="Kenerley C.M."/>
            <person name="Monte E."/>
            <person name="Baker S.E."/>
            <person name="Grigoriev I.V."/>
        </authorList>
    </citation>
    <scope>NUCLEOTIDE SEQUENCE [LARGE SCALE GENOMIC DNA]</scope>
    <source>
        <strain evidence="3">Gv29-8 / FGSC 10586</strain>
    </source>
</reference>
<dbReference type="AlphaFoldDB" id="G9MYL4"/>
<dbReference type="HOGENOM" id="CLU_630216_0_0_1"/>
<dbReference type="InParanoid" id="G9MYL4"/>
<evidence type="ECO:0000256" key="1">
    <source>
        <dbReference type="SAM" id="Phobius"/>
    </source>
</evidence>
<keyword evidence="1" id="KW-0472">Membrane</keyword>
<keyword evidence="1" id="KW-0812">Transmembrane</keyword>
<dbReference type="eggNOG" id="ENOG502SMCG">
    <property type="taxonomic scope" value="Eukaryota"/>
</dbReference>
<dbReference type="OMA" id="QTMLYKP"/>